<keyword evidence="14" id="KW-0829">Tyrosine-protein kinase</keyword>
<dbReference type="GO" id="GO:0004715">
    <property type="term" value="F:non-membrane spanning protein tyrosine kinase activity"/>
    <property type="evidence" value="ECO:0007669"/>
    <property type="project" value="UniProtKB-EC"/>
</dbReference>
<evidence type="ECO:0000256" key="1">
    <source>
        <dbReference type="ARBA" id="ARBA00004429"/>
    </source>
</evidence>
<dbReference type="InterPro" id="IPR027417">
    <property type="entry name" value="P-loop_NTPase"/>
</dbReference>
<evidence type="ECO:0000256" key="11">
    <source>
        <dbReference type="ARBA" id="ARBA00022840"/>
    </source>
</evidence>
<evidence type="ECO:0000256" key="16">
    <source>
        <dbReference type="SAM" id="Coils"/>
    </source>
</evidence>
<dbReference type="Pfam" id="PF13807">
    <property type="entry name" value="GNVR"/>
    <property type="match status" value="1"/>
</dbReference>
<dbReference type="InterPro" id="IPR005702">
    <property type="entry name" value="Wzc-like_C"/>
</dbReference>
<evidence type="ECO:0000256" key="10">
    <source>
        <dbReference type="ARBA" id="ARBA00022777"/>
    </source>
</evidence>
<gene>
    <name evidence="21" type="ORF">CLV51_102169</name>
</gene>
<dbReference type="AlphaFoldDB" id="A0A2P8HM85"/>
<dbReference type="InterPro" id="IPR025669">
    <property type="entry name" value="AAA_dom"/>
</dbReference>
<keyword evidence="10" id="KW-0418">Kinase</keyword>
<keyword evidence="11" id="KW-0067">ATP-binding</keyword>
<accession>A0A2P8HM85</accession>
<dbReference type="Pfam" id="PF02706">
    <property type="entry name" value="Wzz"/>
    <property type="match status" value="1"/>
</dbReference>
<evidence type="ECO:0000256" key="13">
    <source>
        <dbReference type="ARBA" id="ARBA00023136"/>
    </source>
</evidence>
<feature type="coiled-coil region" evidence="16">
    <location>
        <begin position="275"/>
        <end position="302"/>
    </location>
</feature>
<keyword evidence="8 17" id="KW-0812">Transmembrane</keyword>
<dbReference type="GO" id="GO:0005524">
    <property type="term" value="F:ATP binding"/>
    <property type="evidence" value="ECO:0007669"/>
    <property type="project" value="UniProtKB-KW"/>
</dbReference>
<evidence type="ECO:0000256" key="14">
    <source>
        <dbReference type="ARBA" id="ARBA00023137"/>
    </source>
</evidence>
<evidence type="ECO:0000256" key="8">
    <source>
        <dbReference type="ARBA" id="ARBA00022692"/>
    </source>
</evidence>
<dbReference type="EMBL" id="PYAW01000002">
    <property type="protein sequence ID" value="PSL47323.1"/>
    <property type="molecule type" value="Genomic_DNA"/>
</dbReference>
<feature type="domain" description="Polysaccharide chain length determinant N-terminal" evidence="18">
    <location>
        <begin position="19"/>
        <end position="111"/>
    </location>
</feature>
<dbReference type="InterPro" id="IPR003856">
    <property type="entry name" value="LPS_length_determ_N"/>
</dbReference>
<reference evidence="21 22" key="1">
    <citation type="submission" date="2018-03" db="EMBL/GenBank/DDBJ databases">
        <title>Genomic Encyclopedia of Archaeal and Bacterial Type Strains, Phase II (KMG-II): from individual species to whole genera.</title>
        <authorList>
            <person name="Goeker M."/>
        </authorList>
    </citation>
    <scope>NUCLEOTIDE SEQUENCE [LARGE SCALE GENOMIC DNA]</scope>
    <source>
        <strain evidence="21 22">DSM 24859</strain>
    </source>
</reference>
<dbReference type="NCBIfam" id="TIGR01007">
    <property type="entry name" value="eps_fam"/>
    <property type="match status" value="1"/>
</dbReference>
<dbReference type="InterPro" id="IPR050445">
    <property type="entry name" value="Bact_polysacc_biosynth/exp"/>
</dbReference>
<dbReference type="CDD" id="cd05387">
    <property type="entry name" value="BY-kinase"/>
    <property type="match status" value="1"/>
</dbReference>
<feature type="domain" description="AAA" evidence="19">
    <location>
        <begin position="584"/>
        <end position="703"/>
    </location>
</feature>
<name>A0A2P8HM85_CHINA</name>
<evidence type="ECO:0000256" key="3">
    <source>
        <dbReference type="ARBA" id="ARBA00008883"/>
    </source>
</evidence>
<evidence type="ECO:0000256" key="15">
    <source>
        <dbReference type="ARBA" id="ARBA00051245"/>
    </source>
</evidence>
<feature type="domain" description="Tyrosine-protein kinase G-rich" evidence="20">
    <location>
        <begin position="441"/>
        <end position="519"/>
    </location>
</feature>
<comment type="catalytic activity">
    <reaction evidence="15">
        <text>L-tyrosyl-[protein] + ATP = O-phospho-L-tyrosyl-[protein] + ADP + H(+)</text>
        <dbReference type="Rhea" id="RHEA:10596"/>
        <dbReference type="Rhea" id="RHEA-COMP:10136"/>
        <dbReference type="Rhea" id="RHEA-COMP:20101"/>
        <dbReference type="ChEBI" id="CHEBI:15378"/>
        <dbReference type="ChEBI" id="CHEBI:30616"/>
        <dbReference type="ChEBI" id="CHEBI:46858"/>
        <dbReference type="ChEBI" id="CHEBI:61978"/>
        <dbReference type="ChEBI" id="CHEBI:456216"/>
        <dbReference type="EC" id="2.7.10.2"/>
    </reaction>
</comment>
<evidence type="ECO:0000256" key="7">
    <source>
        <dbReference type="ARBA" id="ARBA00022679"/>
    </source>
</evidence>
<dbReference type="SUPFAM" id="SSF52540">
    <property type="entry name" value="P-loop containing nucleoside triphosphate hydrolases"/>
    <property type="match status" value="1"/>
</dbReference>
<dbReference type="InterPro" id="IPR032807">
    <property type="entry name" value="GNVR"/>
</dbReference>
<dbReference type="RefSeq" id="WP_106527787.1">
    <property type="nucleotide sequence ID" value="NZ_PYAW01000002.1"/>
</dbReference>
<keyword evidence="7" id="KW-0808">Transferase</keyword>
<evidence type="ECO:0000256" key="6">
    <source>
        <dbReference type="ARBA" id="ARBA00022519"/>
    </source>
</evidence>
<protein>
    <recommendedName>
        <fullName evidence="4">non-specific protein-tyrosine kinase</fullName>
        <ecNumber evidence="4">2.7.10.2</ecNumber>
    </recommendedName>
</protein>
<comment type="subcellular location">
    <subcellularLocation>
        <location evidence="1">Cell inner membrane</location>
        <topology evidence="1">Multi-pass membrane protein</topology>
    </subcellularLocation>
</comment>
<sequence>MTLINMTQHKSTINKNTVIDLNDFFRKIIFHWPLLIIVSVIAVAGALLYLKYKKPLYLSSTKLYLKDEKKGGGGEEMDALKSLSLFSNNKNIENEMEVLKSPILLEKAIQNNHFNVRYYKKGTVRNEELYDKNPLAISFLSDSSNVGNYIFDVTPGNDSLRIKYIDDDNNSSTLFNVKAGQPFTVEKDKFSITYNRLPSDGENTTFRITVDSIMDLAYKKIEHIGTSLVNKDATVVLVSYEDPVAERAANFLNALLDTYNQYTLDDKNKVALKTIRFLSVRIDSLKEELGLLEKEEENFKVQRGITDIEASSKLALEQVKEADTRLSEANMQLSVVNQVESYINNPSSDYPFAPVTGSIDQTLTSMINRYEEGLKEKRRLSLSLQPNSIILQNVDAQILDSRNTIKTYISGYKRNAGIVQKNTQNKANQIMGKIANIPAYEREYINIKRQQGVKENLYLYLLKKKEEAAVSYASNVVDNKIIAPAFIPLKPITPKKSLVFVGFLAGSLLISIAYVYFKYFLNPRVLNKKEIEQVFDLPVMAEIFQQQETIQDLSLQNRSILQEQIFSLRTNLKFLLAEQTGPTTIMITSSISGEGKTFLSAHLANALTVGNKKVVLVELDLRKPKLSRSFGLDNTVGLTNYIVGTKTVDDIIKKVPGTEELYLVSSGPIPPNPIELIEGKRMATLLNILKERFDFIVIDISPIGIVSDAKSISPYVDCTLFVIRYNFTLKSRLMAVTDNIKELFLKKKGIVFNGIEQGAFHPYDYYDHYGYSANGHNKTSWSLLYKRIKRRIA</sequence>
<dbReference type="OrthoDB" id="9794577at2"/>
<keyword evidence="9" id="KW-0547">Nucleotide-binding</keyword>
<organism evidence="21 22">
    <name type="scientific">Chitinophaga niastensis</name>
    <dbReference type="NCBI Taxonomy" id="536980"/>
    <lineage>
        <taxon>Bacteria</taxon>
        <taxon>Pseudomonadati</taxon>
        <taxon>Bacteroidota</taxon>
        <taxon>Chitinophagia</taxon>
        <taxon>Chitinophagales</taxon>
        <taxon>Chitinophagaceae</taxon>
        <taxon>Chitinophaga</taxon>
    </lineage>
</organism>
<dbReference type="EC" id="2.7.10.2" evidence="4"/>
<proteinExistence type="inferred from homology"/>
<dbReference type="PANTHER" id="PTHR32309">
    <property type="entry name" value="TYROSINE-PROTEIN KINASE"/>
    <property type="match status" value="1"/>
</dbReference>
<dbReference type="PANTHER" id="PTHR32309:SF13">
    <property type="entry name" value="FERRIC ENTEROBACTIN TRANSPORT PROTEIN FEPE"/>
    <property type="match status" value="1"/>
</dbReference>
<keyword evidence="16" id="KW-0175">Coiled coil</keyword>
<comment type="similarity">
    <text evidence="2">Belongs to the CpsD/CapB family.</text>
</comment>
<keyword evidence="12 17" id="KW-1133">Transmembrane helix</keyword>
<dbReference type="Gene3D" id="3.40.50.300">
    <property type="entry name" value="P-loop containing nucleotide triphosphate hydrolases"/>
    <property type="match status" value="1"/>
</dbReference>
<evidence type="ECO:0000256" key="2">
    <source>
        <dbReference type="ARBA" id="ARBA00007316"/>
    </source>
</evidence>
<evidence type="ECO:0000259" key="20">
    <source>
        <dbReference type="Pfam" id="PF13807"/>
    </source>
</evidence>
<feature type="transmembrane region" description="Helical" evidence="17">
    <location>
        <begin position="29"/>
        <end position="50"/>
    </location>
</feature>
<comment type="caution">
    <text evidence="21">The sequence shown here is derived from an EMBL/GenBank/DDBJ whole genome shotgun (WGS) entry which is preliminary data.</text>
</comment>
<dbReference type="GO" id="GO:0005886">
    <property type="term" value="C:plasma membrane"/>
    <property type="evidence" value="ECO:0007669"/>
    <property type="project" value="UniProtKB-SubCell"/>
</dbReference>
<dbReference type="Pfam" id="PF13614">
    <property type="entry name" value="AAA_31"/>
    <property type="match status" value="1"/>
</dbReference>
<evidence type="ECO:0000256" key="4">
    <source>
        <dbReference type="ARBA" id="ARBA00011903"/>
    </source>
</evidence>
<feature type="transmembrane region" description="Helical" evidence="17">
    <location>
        <begin position="498"/>
        <end position="517"/>
    </location>
</feature>
<evidence type="ECO:0000256" key="12">
    <source>
        <dbReference type="ARBA" id="ARBA00022989"/>
    </source>
</evidence>
<evidence type="ECO:0000313" key="21">
    <source>
        <dbReference type="EMBL" id="PSL47323.1"/>
    </source>
</evidence>
<evidence type="ECO:0000256" key="5">
    <source>
        <dbReference type="ARBA" id="ARBA00022475"/>
    </source>
</evidence>
<dbReference type="Proteomes" id="UP000240971">
    <property type="component" value="Unassembled WGS sequence"/>
</dbReference>
<evidence type="ECO:0000256" key="17">
    <source>
        <dbReference type="SAM" id="Phobius"/>
    </source>
</evidence>
<comment type="similarity">
    <text evidence="3">Belongs to the etk/wzc family.</text>
</comment>
<evidence type="ECO:0000259" key="18">
    <source>
        <dbReference type="Pfam" id="PF02706"/>
    </source>
</evidence>
<keyword evidence="6" id="KW-0997">Cell inner membrane</keyword>
<evidence type="ECO:0000256" key="9">
    <source>
        <dbReference type="ARBA" id="ARBA00022741"/>
    </source>
</evidence>
<keyword evidence="5" id="KW-1003">Cell membrane</keyword>
<evidence type="ECO:0000313" key="22">
    <source>
        <dbReference type="Proteomes" id="UP000240971"/>
    </source>
</evidence>
<keyword evidence="13 17" id="KW-0472">Membrane</keyword>
<keyword evidence="22" id="KW-1185">Reference proteome</keyword>
<evidence type="ECO:0000259" key="19">
    <source>
        <dbReference type="Pfam" id="PF13614"/>
    </source>
</evidence>